<dbReference type="Gene3D" id="2.30.60.10">
    <property type="entry name" value="Cyanovirin-N"/>
    <property type="match status" value="1"/>
</dbReference>
<dbReference type="InterPro" id="IPR011058">
    <property type="entry name" value="Cyanovirin-N"/>
</dbReference>
<comment type="caution">
    <text evidence="3">The sequence shown here is derived from an EMBL/GenBank/DDBJ whole genome shotgun (WGS) entry which is preliminary data.</text>
</comment>
<name>A0A8T2Q9J7_CERRI</name>
<dbReference type="SUPFAM" id="SSF51322">
    <property type="entry name" value="Cyanovirin-N"/>
    <property type="match status" value="1"/>
</dbReference>
<accession>A0A8T2Q9J7</accession>
<protein>
    <recommendedName>
        <fullName evidence="2">Cyanovirin-N domain-containing protein</fullName>
    </recommendedName>
</protein>
<keyword evidence="4" id="KW-1185">Reference proteome</keyword>
<feature type="signal peptide" evidence="1">
    <location>
        <begin position="1"/>
        <end position="28"/>
    </location>
</feature>
<dbReference type="Pfam" id="PF08881">
    <property type="entry name" value="CVNH"/>
    <property type="match status" value="1"/>
</dbReference>
<feature type="chain" id="PRO_5035855291" description="Cyanovirin-N domain-containing protein" evidence="1">
    <location>
        <begin position="29"/>
        <end position="156"/>
    </location>
</feature>
<dbReference type="SMART" id="SM01111">
    <property type="entry name" value="CVNH"/>
    <property type="match status" value="1"/>
</dbReference>
<feature type="domain" description="Cyanovirin-N" evidence="2">
    <location>
        <begin position="33"/>
        <end position="136"/>
    </location>
</feature>
<dbReference type="EMBL" id="CM035442">
    <property type="protein sequence ID" value="KAH7280288.1"/>
    <property type="molecule type" value="Genomic_DNA"/>
</dbReference>
<evidence type="ECO:0000313" key="4">
    <source>
        <dbReference type="Proteomes" id="UP000825935"/>
    </source>
</evidence>
<dbReference type="OrthoDB" id="2441380at2759"/>
<sequence>MSKALSYVGFILVLFILKSSSILKAVQADCYGAFDETCLSVYLDPLSGLLTAVCLDDTDGLTQSSLNLNGHVANINGVLRCGPNGGNFLLSCVNVSYELPYARLRATCLDFKGDFAGRSSLNLSKCITNLHGFLHWACLPVRSKSSANVQKFRHLL</sequence>
<evidence type="ECO:0000313" key="3">
    <source>
        <dbReference type="EMBL" id="KAH7280288.1"/>
    </source>
</evidence>
<evidence type="ECO:0000259" key="2">
    <source>
        <dbReference type="SMART" id="SM01111"/>
    </source>
</evidence>
<evidence type="ECO:0000256" key="1">
    <source>
        <dbReference type="SAM" id="SignalP"/>
    </source>
</evidence>
<dbReference type="AlphaFoldDB" id="A0A8T2Q9J7"/>
<organism evidence="3 4">
    <name type="scientific">Ceratopteris richardii</name>
    <name type="common">Triangle waterfern</name>
    <dbReference type="NCBI Taxonomy" id="49495"/>
    <lineage>
        <taxon>Eukaryota</taxon>
        <taxon>Viridiplantae</taxon>
        <taxon>Streptophyta</taxon>
        <taxon>Embryophyta</taxon>
        <taxon>Tracheophyta</taxon>
        <taxon>Polypodiopsida</taxon>
        <taxon>Polypodiidae</taxon>
        <taxon>Polypodiales</taxon>
        <taxon>Pteridineae</taxon>
        <taxon>Pteridaceae</taxon>
        <taxon>Parkerioideae</taxon>
        <taxon>Ceratopteris</taxon>
    </lineage>
</organism>
<reference evidence="3" key="1">
    <citation type="submission" date="2021-08" db="EMBL/GenBank/DDBJ databases">
        <title>WGS assembly of Ceratopteris richardii.</title>
        <authorList>
            <person name="Marchant D.B."/>
            <person name="Chen G."/>
            <person name="Jenkins J."/>
            <person name="Shu S."/>
            <person name="Leebens-Mack J."/>
            <person name="Grimwood J."/>
            <person name="Schmutz J."/>
            <person name="Soltis P."/>
            <person name="Soltis D."/>
            <person name="Chen Z.-H."/>
        </authorList>
    </citation>
    <scope>NUCLEOTIDE SEQUENCE</scope>
    <source>
        <strain evidence="3">Whitten #5841</strain>
        <tissue evidence="3">Leaf</tissue>
    </source>
</reference>
<gene>
    <name evidence="3" type="ORF">KP509_37G059900</name>
</gene>
<proteinExistence type="predicted"/>
<keyword evidence="1" id="KW-0732">Signal</keyword>
<dbReference type="Proteomes" id="UP000825935">
    <property type="component" value="Chromosome 37"/>
</dbReference>
<dbReference type="InterPro" id="IPR036673">
    <property type="entry name" value="Cyanovirin-N_sf"/>
</dbReference>